<comment type="caution">
    <text evidence="10">The sequence shown here is derived from an EMBL/GenBank/DDBJ whole genome shotgun (WGS) entry which is preliminary data.</text>
</comment>
<evidence type="ECO:0000313" key="10">
    <source>
        <dbReference type="EMBL" id="KST62838.1"/>
    </source>
</evidence>
<feature type="domain" description="AstE/AspA barrel-sandwich hybrid" evidence="8">
    <location>
        <begin position="208"/>
        <end position="288"/>
    </location>
</feature>
<dbReference type="InterPro" id="IPR007036">
    <property type="entry name" value="Aste_AspA_hybrid_dom"/>
</dbReference>
<dbReference type="SUPFAM" id="SSF53187">
    <property type="entry name" value="Zn-dependent exopeptidases"/>
    <property type="match status" value="1"/>
</dbReference>
<keyword evidence="2 5" id="KW-0479">Metal-binding</keyword>
<accession>A0A0V7ZF56</accession>
<feature type="binding site" evidence="5">
    <location>
        <position position="166"/>
    </location>
    <ligand>
        <name>substrate</name>
    </ligand>
</feature>
<evidence type="ECO:0000256" key="1">
    <source>
        <dbReference type="ARBA" id="ARBA00006173"/>
    </source>
</evidence>
<dbReference type="GO" id="GO:0019807">
    <property type="term" value="F:aspartoacylase activity"/>
    <property type="evidence" value="ECO:0007669"/>
    <property type="project" value="UniProtKB-UniRule"/>
</dbReference>
<feature type="binding site" evidence="5">
    <location>
        <position position="58"/>
    </location>
    <ligand>
        <name>substrate</name>
    </ligand>
</feature>
<feature type="binding site" evidence="5">
    <location>
        <begin position="65"/>
        <end position="66"/>
    </location>
    <ligand>
        <name>substrate</name>
    </ligand>
</feature>
<keyword evidence="3 5" id="KW-0378">Hydrolase</keyword>
<dbReference type="InterPro" id="IPR050178">
    <property type="entry name" value="AspA/AstE_fam"/>
</dbReference>
<comment type="similarity">
    <text evidence="1 5">Belongs to the AspA/AstE family. Aspartoacylase subfamily.</text>
</comment>
<gene>
    <name evidence="10" type="ORF">BC008_10975</name>
    <name evidence="11" type="ORF">BC008_11260</name>
</gene>
<dbReference type="OrthoDB" id="531770at2"/>
<comment type="catalytic activity">
    <reaction evidence="5">
        <text>an N-acyl-L-aspartate + H2O = a carboxylate + L-aspartate</text>
        <dbReference type="Rhea" id="RHEA:10872"/>
        <dbReference type="ChEBI" id="CHEBI:15377"/>
        <dbReference type="ChEBI" id="CHEBI:29067"/>
        <dbReference type="ChEBI" id="CHEBI:29991"/>
        <dbReference type="ChEBI" id="CHEBI:58497"/>
        <dbReference type="EC" id="3.5.1.15"/>
    </reaction>
</comment>
<feature type="active site" description="Proton donor/acceptor" evidence="6">
    <location>
        <position position="166"/>
    </location>
</feature>
<dbReference type="PANTHER" id="PTHR15162:SF7">
    <property type="entry name" value="SUCCINYLGLUTAMATE DESUCCINYLASE"/>
    <property type="match status" value="1"/>
</dbReference>
<dbReference type="EMBL" id="LMTZ01000149">
    <property type="protein sequence ID" value="KST62838.1"/>
    <property type="molecule type" value="Genomic_DNA"/>
</dbReference>
<dbReference type="Gene3D" id="2.20.25.160">
    <property type="match status" value="1"/>
</dbReference>
<dbReference type="HAMAP" id="MF_00704">
    <property type="entry name" value="Aspartoacylase"/>
    <property type="match status" value="1"/>
</dbReference>
<keyword evidence="12" id="KW-1185">Reference proteome</keyword>
<dbReference type="Pfam" id="PF24827">
    <property type="entry name" value="AstE_AspA_cat"/>
    <property type="match status" value="1"/>
</dbReference>
<evidence type="ECO:0000259" key="9">
    <source>
        <dbReference type="Pfam" id="PF24827"/>
    </source>
</evidence>
<dbReference type="NCBIfam" id="NF002601">
    <property type="entry name" value="PRK02259.1"/>
    <property type="match status" value="1"/>
</dbReference>
<evidence type="ECO:0000256" key="4">
    <source>
        <dbReference type="ARBA" id="ARBA00022833"/>
    </source>
</evidence>
<dbReference type="GO" id="GO:0005829">
    <property type="term" value="C:cytosol"/>
    <property type="evidence" value="ECO:0007669"/>
    <property type="project" value="TreeGrafter"/>
</dbReference>
<comment type="cofactor">
    <cofactor evidence="5 7">
        <name>Zn(2+)</name>
        <dbReference type="ChEBI" id="CHEBI:29105"/>
    </cofactor>
    <text evidence="5 7">Binds 1 zinc ion per subunit.</text>
</comment>
<name>A0A0V7ZF56_9CYAN</name>
<evidence type="ECO:0000256" key="2">
    <source>
        <dbReference type="ARBA" id="ARBA00022723"/>
    </source>
</evidence>
<evidence type="ECO:0000313" key="11">
    <source>
        <dbReference type="EMBL" id="KST62890.1"/>
    </source>
</evidence>
<feature type="binding site" evidence="5 7">
    <location>
        <position position="16"/>
    </location>
    <ligand>
        <name>Zn(2+)</name>
        <dbReference type="ChEBI" id="CHEBI:29105"/>
    </ligand>
</feature>
<feature type="binding site" evidence="5">
    <location>
        <position position="276"/>
    </location>
    <ligand>
        <name>substrate</name>
    </ligand>
</feature>
<dbReference type="Gene3D" id="3.40.630.10">
    <property type="entry name" value="Zn peptidases"/>
    <property type="match status" value="1"/>
</dbReference>
<reference evidence="10 12" key="1">
    <citation type="journal article" date="2015" name="Genome Announc.">
        <title>Draft Genome of the Euendolithic (true boring) Cyanobacterium Mastigocoleus testarum strain BC008.</title>
        <authorList>
            <person name="Guida B.S."/>
            <person name="Garcia-Pichel F."/>
        </authorList>
    </citation>
    <scope>NUCLEOTIDE SEQUENCE [LARGE SCALE GENOMIC DNA]</scope>
    <source>
        <strain evidence="10 12">BC008</strain>
    </source>
</reference>
<protein>
    <recommendedName>
        <fullName evidence="5">Probable aspartoacylase</fullName>
        <ecNumber evidence="5">3.5.1.15</ecNumber>
    </recommendedName>
</protein>
<dbReference type="RefSeq" id="WP_027841727.1">
    <property type="nucleotide sequence ID" value="NZ_LMTZ01000148.1"/>
</dbReference>
<feature type="domain" description="Succinylglutamate desuccinylase/Aspartoacylase catalytic" evidence="9">
    <location>
        <begin position="6"/>
        <end position="194"/>
    </location>
</feature>
<dbReference type="GO" id="GO:0008270">
    <property type="term" value="F:zinc ion binding"/>
    <property type="evidence" value="ECO:0007669"/>
    <property type="project" value="UniProtKB-UniRule"/>
</dbReference>
<feature type="binding site" evidence="5 7">
    <location>
        <position position="19"/>
    </location>
    <ligand>
        <name>Zn(2+)</name>
        <dbReference type="ChEBI" id="CHEBI:29105"/>
    </ligand>
</feature>
<proteinExistence type="inferred from homology"/>
<dbReference type="Pfam" id="PF04952">
    <property type="entry name" value="AstE_AspA_hybrid"/>
    <property type="match status" value="1"/>
</dbReference>
<dbReference type="CDD" id="cd06909">
    <property type="entry name" value="M14_ASPA"/>
    <property type="match status" value="1"/>
</dbReference>
<dbReference type="InterPro" id="IPR016708">
    <property type="entry name" value="Aspartoacylase"/>
</dbReference>
<sequence length="301" mass="34275">MGANHIRRLAIIGGTHGNEFTGAYLVKKLERFPDLVKRSSFETITLLANPKAFAVARRYVDRDLNRCFSIKDLENPQRSSYEDKQAKVIHQVLAAEENSKVDAIFDLHSTTANMGLTIIPVSDSPFNLQLAAYLSNIDPTIKVYQWEQSHDRCFLRSRFELGLTIEIGPIAQGVLNAWFFEQTEKLLCMILDYIDAYNRGQAPTAPSQLTIYRCTEIVDYPRDEEGIQAMIHPQLQFKDYAPLNPGDPLFLNFEGKTIFYEGESTVYPVFINEAAYYEKGIAVCLTKKEQIPIKSFTQVEK</sequence>
<dbReference type="PIRSF" id="PIRSF018001">
    <property type="entry name" value="Aspartoacylase"/>
    <property type="match status" value="1"/>
</dbReference>
<evidence type="ECO:0000259" key="8">
    <source>
        <dbReference type="Pfam" id="PF04952"/>
    </source>
</evidence>
<dbReference type="EMBL" id="LMTZ01000148">
    <property type="protein sequence ID" value="KST62890.1"/>
    <property type="molecule type" value="Genomic_DNA"/>
</dbReference>
<evidence type="ECO:0000256" key="6">
    <source>
        <dbReference type="PIRSR" id="PIRSR018001-1"/>
    </source>
</evidence>
<evidence type="ECO:0000313" key="12">
    <source>
        <dbReference type="Proteomes" id="UP000053372"/>
    </source>
</evidence>
<dbReference type="GO" id="GO:0016788">
    <property type="term" value="F:hydrolase activity, acting on ester bonds"/>
    <property type="evidence" value="ECO:0007669"/>
    <property type="project" value="InterPro"/>
</dbReference>
<keyword evidence="4 5" id="KW-0862">Zinc</keyword>
<evidence type="ECO:0000256" key="3">
    <source>
        <dbReference type="ARBA" id="ARBA00022801"/>
    </source>
</evidence>
<dbReference type="Proteomes" id="UP000053372">
    <property type="component" value="Unassembled WGS sequence"/>
</dbReference>
<dbReference type="InterPro" id="IPR055438">
    <property type="entry name" value="AstE_AspA_cat"/>
</dbReference>
<evidence type="ECO:0000256" key="5">
    <source>
        <dbReference type="HAMAP-Rule" id="MF_00704"/>
    </source>
</evidence>
<organism evidence="10 12">
    <name type="scientific">Mastigocoleus testarum BC008</name>
    <dbReference type="NCBI Taxonomy" id="371196"/>
    <lineage>
        <taxon>Bacteria</taxon>
        <taxon>Bacillati</taxon>
        <taxon>Cyanobacteriota</taxon>
        <taxon>Cyanophyceae</taxon>
        <taxon>Nostocales</taxon>
        <taxon>Hapalosiphonaceae</taxon>
        <taxon>Mastigocoleus</taxon>
    </lineage>
</organism>
<dbReference type="PANTHER" id="PTHR15162">
    <property type="entry name" value="ASPARTOACYLASE"/>
    <property type="match status" value="1"/>
</dbReference>
<dbReference type="EC" id="3.5.1.15" evidence="5"/>
<evidence type="ECO:0000256" key="7">
    <source>
        <dbReference type="PIRSR" id="PIRSR018001-3"/>
    </source>
</evidence>
<dbReference type="AlphaFoldDB" id="A0A0V7ZF56"/>
<feature type="binding site" evidence="5 7">
    <location>
        <position position="108"/>
    </location>
    <ligand>
        <name>Zn(2+)</name>
        <dbReference type="ChEBI" id="CHEBI:29105"/>
    </ligand>
</feature>